<dbReference type="Gene3D" id="1.10.10.10">
    <property type="entry name" value="Winged helix-like DNA-binding domain superfamily/Winged helix DNA-binding domain"/>
    <property type="match status" value="1"/>
</dbReference>
<keyword evidence="3" id="KW-1185">Reference proteome</keyword>
<dbReference type="InterPro" id="IPR000835">
    <property type="entry name" value="HTH_MarR-typ"/>
</dbReference>
<dbReference type="PATRIC" id="fig|1114972.6.peg.2787"/>
<dbReference type="OrthoDB" id="5327581at2"/>
<dbReference type="InterPro" id="IPR039422">
    <property type="entry name" value="MarR/SlyA-like"/>
</dbReference>
<name>A0A0R1RCZ9_9LACO</name>
<evidence type="ECO:0000313" key="2">
    <source>
        <dbReference type="EMBL" id="KRL54377.1"/>
    </source>
</evidence>
<dbReference type="PANTHER" id="PTHR33164">
    <property type="entry name" value="TRANSCRIPTIONAL REGULATOR, MARR FAMILY"/>
    <property type="match status" value="1"/>
</dbReference>
<dbReference type="SMART" id="SM00347">
    <property type="entry name" value="HTH_MARR"/>
    <property type="match status" value="1"/>
</dbReference>
<dbReference type="PANTHER" id="PTHR33164:SF57">
    <property type="entry name" value="MARR-FAMILY TRANSCRIPTIONAL REGULATOR"/>
    <property type="match status" value="1"/>
</dbReference>
<dbReference type="Proteomes" id="UP000051999">
    <property type="component" value="Unassembled WGS sequence"/>
</dbReference>
<dbReference type="STRING" id="1114972.FD35_GL002719"/>
<dbReference type="PROSITE" id="PS50995">
    <property type="entry name" value="HTH_MARR_2"/>
    <property type="match status" value="1"/>
</dbReference>
<dbReference type="eggNOG" id="COG1846">
    <property type="taxonomic scope" value="Bacteria"/>
</dbReference>
<proteinExistence type="predicted"/>
<reference evidence="2 3" key="1">
    <citation type="journal article" date="2015" name="Genome Announc.">
        <title>Expanding the biotechnology potential of lactobacilli through comparative genomics of 213 strains and associated genera.</title>
        <authorList>
            <person name="Sun Z."/>
            <person name="Harris H.M."/>
            <person name="McCann A."/>
            <person name="Guo C."/>
            <person name="Argimon S."/>
            <person name="Zhang W."/>
            <person name="Yang X."/>
            <person name="Jeffery I.B."/>
            <person name="Cooney J.C."/>
            <person name="Kagawa T.F."/>
            <person name="Liu W."/>
            <person name="Song Y."/>
            <person name="Salvetti E."/>
            <person name="Wrobel A."/>
            <person name="Rasinkangas P."/>
            <person name="Parkhill J."/>
            <person name="Rea M.C."/>
            <person name="O'Sullivan O."/>
            <person name="Ritari J."/>
            <person name="Douillard F.P."/>
            <person name="Paul Ross R."/>
            <person name="Yang R."/>
            <person name="Briner A.E."/>
            <person name="Felis G.E."/>
            <person name="de Vos W.M."/>
            <person name="Barrangou R."/>
            <person name="Klaenhammer T.R."/>
            <person name="Caufield P.W."/>
            <person name="Cui Y."/>
            <person name="Zhang H."/>
            <person name="O'Toole P.W."/>
        </authorList>
    </citation>
    <scope>NUCLEOTIDE SEQUENCE [LARGE SCALE GENOMIC DNA]</scope>
    <source>
        <strain evidence="2 3">DSM 15814</strain>
    </source>
</reference>
<protein>
    <submittedName>
        <fullName evidence="2">Transcription regulator</fullName>
    </submittedName>
</protein>
<comment type="caution">
    <text evidence="2">The sequence shown here is derived from an EMBL/GenBank/DDBJ whole genome shotgun (WGS) entry which is preliminary data.</text>
</comment>
<dbReference type="AlphaFoldDB" id="A0A0R1RCZ9"/>
<organism evidence="2 3">
    <name type="scientific">Furfurilactobacillus rossiae DSM 15814</name>
    <dbReference type="NCBI Taxonomy" id="1114972"/>
    <lineage>
        <taxon>Bacteria</taxon>
        <taxon>Bacillati</taxon>
        <taxon>Bacillota</taxon>
        <taxon>Bacilli</taxon>
        <taxon>Lactobacillales</taxon>
        <taxon>Lactobacillaceae</taxon>
        <taxon>Furfurilactobacillus</taxon>
    </lineage>
</organism>
<feature type="domain" description="HTH marR-type" evidence="1">
    <location>
        <begin position="4"/>
        <end position="136"/>
    </location>
</feature>
<dbReference type="SUPFAM" id="SSF46785">
    <property type="entry name" value="Winged helix' DNA-binding domain"/>
    <property type="match status" value="1"/>
</dbReference>
<dbReference type="InterPro" id="IPR036388">
    <property type="entry name" value="WH-like_DNA-bd_sf"/>
</dbReference>
<sequence>MNEDEMISRQLLQLARRIKQRRNLHIQDLNLTLGQGDALKYFAENPNQTIAMFKDYQGITHQTARVIVKHMVTLGIVTLIPNPNDGRSKLVQVTPLGASKYAQLDKHGWQTSEELFTGFTPEERQCFLTLARRANANLERE</sequence>
<dbReference type="GO" id="GO:0003700">
    <property type="term" value="F:DNA-binding transcription factor activity"/>
    <property type="evidence" value="ECO:0007669"/>
    <property type="project" value="InterPro"/>
</dbReference>
<evidence type="ECO:0000259" key="1">
    <source>
        <dbReference type="PROSITE" id="PS50995"/>
    </source>
</evidence>
<gene>
    <name evidence="2" type="ORF">FD35_GL002719</name>
</gene>
<dbReference type="RefSeq" id="WP_017260912.1">
    <property type="nucleotide sequence ID" value="NZ_AUAW01000009.1"/>
</dbReference>
<evidence type="ECO:0000313" key="3">
    <source>
        <dbReference type="Proteomes" id="UP000051999"/>
    </source>
</evidence>
<dbReference type="InterPro" id="IPR036390">
    <property type="entry name" value="WH_DNA-bd_sf"/>
</dbReference>
<dbReference type="GO" id="GO:0006950">
    <property type="term" value="P:response to stress"/>
    <property type="evidence" value="ECO:0007669"/>
    <property type="project" value="TreeGrafter"/>
</dbReference>
<accession>A0A0R1RCZ9</accession>
<dbReference type="EMBL" id="AZFF01000009">
    <property type="protein sequence ID" value="KRL54377.1"/>
    <property type="molecule type" value="Genomic_DNA"/>
</dbReference>
<dbReference type="Pfam" id="PF12802">
    <property type="entry name" value="MarR_2"/>
    <property type="match status" value="1"/>
</dbReference>